<gene>
    <name evidence="3" type="ORF">ASB62_06055</name>
</gene>
<reference evidence="3 4" key="1">
    <citation type="submission" date="2015-10" db="EMBL/GenBank/DDBJ databases">
        <title>Draft Genome Sequence of Chlorobium limicola strain Frasassi Growing under Artificial Lighting in the Frasassi Cave System.</title>
        <authorList>
            <person name="Mansor M."/>
            <person name="Macalady J."/>
        </authorList>
    </citation>
    <scope>NUCLEOTIDE SEQUENCE [LARGE SCALE GENOMIC DNA]</scope>
    <source>
        <strain evidence="3 4">Frasassi</strain>
    </source>
</reference>
<keyword evidence="4" id="KW-1185">Reference proteome</keyword>
<dbReference type="OrthoDB" id="1907165at2"/>
<feature type="compositionally biased region" description="Basic and acidic residues" evidence="1">
    <location>
        <begin position="239"/>
        <end position="248"/>
    </location>
</feature>
<dbReference type="SUPFAM" id="SSF69255">
    <property type="entry name" value="gp5 N-terminal domain-like"/>
    <property type="match status" value="1"/>
</dbReference>
<name>A0A117MNV0_CHLLI</name>
<dbReference type="Proteomes" id="UP000053937">
    <property type="component" value="Unassembled WGS sequence"/>
</dbReference>
<dbReference type="SUPFAM" id="SSF69279">
    <property type="entry name" value="Phage tail proteins"/>
    <property type="match status" value="1"/>
</dbReference>
<dbReference type="Gene3D" id="3.55.50.10">
    <property type="entry name" value="Baseplate protein-like domains"/>
    <property type="match status" value="1"/>
</dbReference>
<dbReference type="EMBL" id="LMBR01000143">
    <property type="protein sequence ID" value="KUL27654.1"/>
    <property type="molecule type" value="Genomic_DNA"/>
</dbReference>
<dbReference type="InterPro" id="IPR006533">
    <property type="entry name" value="T6SS_Vgr_RhsGE"/>
</dbReference>
<dbReference type="Gene3D" id="2.40.50.230">
    <property type="entry name" value="Gp5 N-terminal domain"/>
    <property type="match status" value="1"/>
</dbReference>
<feature type="domain" description="Gp5/Type VI secretion system Vgr protein OB-fold" evidence="2">
    <location>
        <begin position="377"/>
        <end position="451"/>
    </location>
</feature>
<protein>
    <submittedName>
        <fullName evidence="3">Type IV secretion protein Rhs</fullName>
    </submittedName>
</protein>
<organism evidence="3 4">
    <name type="scientific">Chlorobium limicola</name>
    <dbReference type="NCBI Taxonomy" id="1092"/>
    <lineage>
        <taxon>Bacteria</taxon>
        <taxon>Pseudomonadati</taxon>
        <taxon>Chlorobiota</taxon>
        <taxon>Chlorobiia</taxon>
        <taxon>Chlorobiales</taxon>
        <taxon>Chlorobiaceae</taxon>
        <taxon>Chlorobium/Pelodictyon group</taxon>
        <taxon>Chlorobium</taxon>
    </lineage>
</organism>
<dbReference type="Gene3D" id="2.30.110.50">
    <property type="match status" value="1"/>
</dbReference>
<dbReference type="InterPro" id="IPR006531">
    <property type="entry name" value="Gp5/Vgr_OB"/>
</dbReference>
<evidence type="ECO:0000313" key="4">
    <source>
        <dbReference type="Proteomes" id="UP000053937"/>
    </source>
</evidence>
<dbReference type="InterPro" id="IPR037026">
    <property type="entry name" value="Vgr_OB-fold_dom_sf"/>
</dbReference>
<dbReference type="Gene3D" id="4.10.220.110">
    <property type="match status" value="1"/>
</dbReference>
<accession>A0A117MNV0</accession>
<dbReference type="RefSeq" id="WP_059139064.1">
    <property type="nucleotide sequence ID" value="NZ_LMBR01000143.1"/>
</dbReference>
<evidence type="ECO:0000256" key="1">
    <source>
        <dbReference type="SAM" id="MobiDB-lite"/>
    </source>
</evidence>
<dbReference type="Pfam" id="PF05954">
    <property type="entry name" value="Phage_GPD"/>
    <property type="match status" value="1"/>
</dbReference>
<dbReference type="Pfam" id="PF04717">
    <property type="entry name" value="Phage_base_V"/>
    <property type="match status" value="1"/>
</dbReference>
<dbReference type="AlphaFoldDB" id="A0A117MNV0"/>
<evidence type="ECO:0000313" key="3">
    <source>
        <dbReference type="EMBL" id="KUL27654.1"/>
    </source>
</evidence>
<dbReference type="NCBIfam" id="TIGR01646">
    <property type="entry name" value="vgr_GE"/>
    <property type="match status" value="1"/>
</dbReference>
<proteinExistence type="predicted"/>
<comment type="caution">
    <text evidence="3">The sequence shown here is derived from an EMBL/GenBank/DDBJ whole genome shotgun (WGS) entry which is preliminary data.</text>
</comment>
<feature type="compositionally biased region" description="Polar residues" evidence="1">
    <location>
        <begin position="250"/>
        <end position="261"/>
    </location>
</feature>
<feature type="region of interest" description="Disordered" evidence="1">
    <location>
        <begin position="225"/>
        <end position="261"/>
    </location>
</feature>
<sequence>MNNNTIVPPSSTPDVCTVAVLVDGVEIPGKYHIVSLSVSGELNRIPSATLQLMDGEAARSNFQASDTELFVPGNFVDIQLGYRSRNQTVFKGVIIRHSIKIRENASLLNIECRHQAVKMTKGINSRYFTGLKDSEIMEELIGNHGIQHDIHATTANPKEVVQYEATDWDFFVCRAEANGYMVLAEDNRLVAGPPDMAQETALAIQYGAAILELDAEIDARRQSGGIRTSSWHPANQQLVERDASEPDITRSGNLDPQTLSEATGDEIRILRHVGRLSEPELQTWADSRLMTERLSKIRGRVRIQGCSSIKPGSLITLNGIGERFEGTHYVSGVRHEVSNGNWKTDIQFGLNPERFMETFNLRPLPSTGLLPGPGGLQTGVVTALEGDPEGEERVKIRLPMVSMEDEGAWARIATLDAGNSRGTFFRPEIDDEVIVGFLNDDPRHPVVLGMCHSSAKSAPETAMDTNHVKGYVSREQMRVLFNDEEKSILIKTPGGNSIELSEDKNGVVITDENGNSITLDKNGITIESIKDLKLKAAGEFTAEGSGIDLKAQMALTVSGQNSAEISATTTTIKGSASAVISGGIVQIN</sequence>
<feature type="compositionally biased region" description="Polar residues" evidence="1">
    <location>
        <begin position="225"/>
        <end position="238"/>
    </location>
</feature>
<evidence type="ECO:0000259" key="2">
    <source>
        <dbReference type="Pfam" id="PF04717"/>
    </source>
</evidence>